<accession>A0A3D1JHV2</accession>
<dbReference type="GO" id="GO:0016887">
    <property type="term" value="F:ATP hydrolysis activity"/>
    <property type="evidence" value="ECO:0007669"/>
    <property type="project" value="InterPro"/>
</dbReference>
<dbReference type="PANTHER" id="PTHR30486">
    <property type="entry name" value="TWITCHING MOTILITY PROTEIN PILT"/>
    <property type="match status" value="1"/>
</dbReference>
<dbReference type="FunFam" id="3.40.50.300:FF:000521">
    <property type="entry name" value="Type II secretion system protein E"/>
    <property type="match status" value="1"/>
</dbReference>
<dbReference type="STRING" id="229919.GCA_001050195_01834"/>
<proteinExistence type="inferred from homology"/>
<dbReference type="InterPro" id="IPR027417">
    <property type="entry name" value="P-loop_NTPase"/>
</dbReference>
<gene>
    <name evidence="4" type="ORF">DEQ80_09860</name>
</gene>
<dbReference type="AlphaFoldDB" id="A0A3D1JHV2"/>
<evidence type="ECO:0000256" key="1">
    <source>
        <dbReference type="ARBA" id="ARBA00006611"/>
    </source>
</evidence>
<organism evidence="4 5">
    <name type="scientific">Anaerolinea thermolimosa</name>
    <dbReference type="NCBI Taxonomy" id="229919"/>
    <lineage>
        <taxon>Bacteria</taxon>
        <taxon>Bacillati</taxon>
        <taxon>Chloroflexota</taxon>
        <taxon>Anaerolineae</taxon>
        <taxon>Anaerolineales</taxon>
        <taxon>Anaerolineaceae</taxon>
        <taxon>Anaerolinea</taxon>
    </lineage>
</organism>
<evidence type="ECO:0000256" key="2">
    <source>
        <dbReference type="SAM" id="MobiDB-lite"/>
    </source>
</evidence>
<evidence type="ECO:0000313" key="5">
    <source>
        <dbReference type="Proteomes" id="UP000264141"/>
    </source>
</evidence>
<dbReference type="SUPFAM" id="SSF52540">
    <property type="entry name" value="P-loop containing nucleoside triphosphate hydrolases"/>
    <property type="match status" value="1"/>
</dbReference>
<protein>
    <submittedName>
        <fullName evidence="4">Type II secretion system protein E</fullName>
    </submittedName>
</protein>
<dbReference type="Proteomes" id="UP000264141">
    <property type="component" value="Unassembled WGS sequence"/>
</dbReference>
<dbReference type="InterPro" id="IPR001482">
    <property type="entry name" value="T2SS/T4SS_dom"/>
</dbReference>
<dbReference type="Gene3D" id="3.40.50.300">
    <property type="entry name" value="P-loop containing nucleotide triphosphate hydrolases"/>
    <property type="match status" value="1"/>
</dbReference>
<evidence type="ECO:0000313" key="4">
    <source>
        <dbReference type="EMBL" id="HCE18151.1"/>
    </source>
</evidence>
<dbReference type="Pfam" id="PF00437">
    <property type="entry name" value="T2SSE"/>
    <property type="match status" value="1"/>
</dbReference>
<dbReference type="Gene3D" id="3.30.450.380">
    <property type="match status" value="1"/>
</dbReference>
<comment type="caution">
    <text evidence="4">The sequence shown here is derived from an EMBL/GenBank/DDBJ whole genome shotgun (WGS) entry which is preliminary data.</text>
</comment>
<feature type="compositionally biased region" description="Low complexity" evidence="2">
    <location>
        <begin position="9"/>
        <end position="24"/>
    </location>
</feature>
<dbReference type="EMBL" id="DPBP01000037">
    <property type="protein sequence ID" value="HCE18151.1"/>
    <property type="molecule type" value="Genomic_DNA"/>
</dbReference>
<sequence>MSILKRIQGNNNSNGGSAPPSTSGINPPTSPNLQATRRVAAPSIPSAQDTYQDLKSRVQSKLIAGLDPTSDPSKVAEVRRTIQELFEQILTEENIVLSRPERARMFEQIAAEILGLGPLQPLLDDDTITEIMVNGAKSVYIERGGRLYRAPVTFESNEHVMRIIERIVSPLGRRIDESSPYVDARLADGSRVNAVIPPISLIGPVLTIRKFARKPITVEQLIQFGSITPEAVEFLKACVASRINIVVSGGTGSGKTTLLNVLSGFIPNDERIVTIENAAELQLRQEHVVTLESRPPNIEGKGEITIRQLVINALRMRPDRIIVGECRGEEALDMLQAMNTGHDGSMTTLHSNSPRDTLARLETMVMMAGMDLPVRAIREQVSSAIDLVIHQERMRDGSRKVVNITEVSGMEGDVITTTDLFVFEQVGYENNKIIGRLRPTGLRPKFMEKIESSGIHLPPSIFGIGERRRF</sequence>
<feature type="region of interest" description="Disordered" evidence="2">
    <location>
        <begin position="1"/>
        <end position="33"/>
    </location>
</feature>
<reference evidence="4 5" key="1">
    <citation type="journal article" date="2018" name="Nat. Biotechnol.">
        <title>A standardized bacterial taxonomy based on genome phylogeny substantially revises the tree of life.</title>
        <authorList>
            <person name="Parks D.H."/>
            <person name="Chuvochina M."/>
            <person name="Waite D.W."/>
            <person name="Rinke C."/>
            <person name="Skarshewski A."/>
            <person name="Chaumeil P.A."/>
            <person name="Hugenholtz P."/>
        </authorList>
    </citation>
    <scope>NUCLEOTIDE SEQUENCE [LARGE SCALE GENOMIC DNA]</scope>
    <source>
        <strain evidence="4">UBA8781</strain>
    </source>
</reference>
<comment type="similarity">
    <text evidence="1">Belongs to the GSP E family.</text>
</comment>
<feature type="domain" description="Bacterial type II secretion system protein E" evidence="3">
    <location>
        <begin position="115"/>
        <end position="395"/>
    </location>
</feature>
<name>A0A3D1JHV2_9CHLR</name>
<evidence type="ECO:0000259" key="3">
    <source>
        <dbReference type="Pfam" id="PF00437"/>
    </source>
</evidence>
<dbReference type="InterPro" id="IPR050921">
    <property type="entry name" value="T4SS_GSP_E_ATPase"/>
</dbReference>
<dbReference type="CDD" id="cd01130">
    <property type="entry name" value="VirB11-like_ATPase"/>
    <property type="match status" value="1"/>
</dbReference>
<dbReference type="PANTHER" id="PTHR30486:SF15">
    <property type="entry name" value="TYPE II_IV SECRETION SYSTEM ATPASE"/>
    <property type="match status" value="1"/>
</dbReference>